<accession>A0ABV6NEY6</accession>
<dbReference type="PROSITE" id="PS50109">
    <property type="entry name" value="HIS_KIN"/>
    <property type="match status" value="1"/>
</dbReference>
<evidence type="ECO:0000313" key="16">
    <source>
        <dbReference type="EMBL" id="MFC0559334.1"/>
    </source>
</evidence>
<comment type="caution">
    <text evidence="16">The sequence shown here is derived from an EMBL/GenBank/DDBJ whole genome shotgun (WGS) entry which is preliminary data.</text>
</comment>
<keyword evidence="5" id="KW-0597">Phosphoprotein</keyword>
<dbReference type="SUPFAM" id="SSF55890">
    <property type="entry name" value="Sporulation response regulatory protein Spo0B"/>
    <property type="match status" value="1"/>
</dbReference>
<dbReference type="Pfam" id="PF02518">
    <property type="entry name" value="HATPase_c"/>
    <property type="match status" value="1"/>
</dbReference>
<dbReference type="InterPro" id="IPR013767">
    <property type="entry name" value="PAS_fold"/>
</dbReference>
<keyword evidence="17" id="KW-1185">Reference proteome</keyword>
<keyword evidence="10 16" id="KW-0067">ATP-binding</keyword>
<evidence type="ECO:0000256" key="13">
    <source>
        <dbReference type="ARBA" id="ARBA00023136"/>
    </source>
</evidence>
<dbReference type="Pfam" id="PF14689">
    <property type="entry name" value="SPOB_a"/>
    <property type="match status" value="1"/>
</dbReference>
<dbReference type="Gene3D" id="1.10.287.130">
    <property type="match status" value="1"/>
</dbReference>
<organism evidence="16 17">
    <name type="scientific">Halalkalibacter alkalisediminis</name>
    <dbReference type="NCBI Taxonomy" id="935616"/>
    <lineage>
        <taxon>Bacteria</taxon>
        <taxon>Bacillati</taxon>
        <taxon>Bacillota</taxon>
        <taxon>Bacilli</taxon>
        <taxon>Bacillales</taxon>
        <taxon>Bacillaceae</taxon>
        <taxon>Halalkalibacter</taxon>
    </lineage>
</organism>
<evidence type="ECO:0000256" key="1">
    <source>
        <dbReference type="ARBA" id="ARBA00000085"/>
    </source>
</evidence>
<comment type="subcellular location">
    <subcellularLocation>
        <location evidence="2">Cell membrane</location>
        <topology evidence="2">Multi-pass membrane protein</topology>
    </subcellularLocation>
</comment>
<evidence type="ECO:0000256" key="11">
    <source>
        <dbReference type="ARBA" id="ARBA00022989"/>
    </source>
</evidence>
<dbReference type="InterPro" id="IPR000014">
    <property type="entry name" value="PAS"/>
</dbReference>
<evidence type="ECO:0000256" key="4">
    <source>
        <dbReference type="ARBA" id="ARBA00022475"/>
    </source>
</evidence>
<dbReference type="InterPro" id="IPR016120">
    <property type="entry name" value="Sig_transdc_His_kin_SpoOB"/>
</dbReference>
<dbReference type="InterPro" id="IPR036890">
    <property type="entry name" value="HATPase_C_sf"/>
</dbReference>
<dbReference type="InterPro" id="IPR033463">
    <property type="entry name" value="sCache_3"/>
</dbReference>
<evidence type="ECO:0000256" key="10">
    <source>
        <dbReference type="ARBA" id="ARBA00022840"/>
    </source>
</evidence>
<sequence length="543" mass="60541">MNKLVHIPNIPTRWKITGLAFGIVAFTLVIIGIILIGYLLNVKEDQLSHRAMITGQLVAQNPIVQQNIESEHAADILQSVVERIRVINDHDYIVILNMERIRLTHPIHGRVNTPFVGGDEGPAFTEHIYVSKAQANGEAISVRAFVPIKKPDQIQEQIGVVVVGNVLPTVKDILYEFRHTIFVIAFITSLFGVWGAWLLASHIKKQTFEMEPEELARVLVERTATFNAMHEGVIAIDDQERITIMNSAAIEMMSLNKDQKMIGAKIQDVIPDTRLPEILEIGKPIYQRDLYVRNRAILSNRIPITVGDKTVGAVAIFQDRTEVNRLAQELTGVQAFVEALRVKNHEYSNKLHTIAGLIQLEEPQKALEYIFELNEEQSGLSQMLMRQIHDDNVAGLLLGKVSRGKELGISIKVNKSSEFIDFPEGVTNHDLVVILGNLIDNSFDALADSPKLTKEVDVLLKGNEQELLVQVTDNGSGIPANIIDQVYVRGFSTKQKEGRGIGLFLIHSIVSRVDGKIDMTSDEGGTEFTISLPMKRGVEEINE</sequence>
<dbReference type="InterPro" id="IPR003594">
    <property type="entry name" value="HATPase_dom"/>
</dbReference>
<dbReference type="PANTHER" id="PTHR43547">
    <property type="entry name" value="TWO-COMPONENT HISTIDINE KINASE"/>
    <property type="match status" value="1"/>
</dbReference>
<dbReference type="InterPro" id="IPR035965">
    <property type="entry name" value="PAS-like_dom_sf"/>
</dbReference>
<dbReference type="GO" id="GO:0005524">
    <property type="term" value="F:ATP binding"/>
    <property type="evidence" value="ECO:0007669"/>
    <property type="project" value="UniProtKB-KW"/>
</dbReference>
<dbReference type="CDD" id="cd00130">
    <property type="entry name" value="PAS"/>
    <property type="match status" value="1"/>
</dbReference>
<dbReference type="Pfam" id="PF17203">
    <property type="entry name" value="sCache_3_2"/>
    <property type="match status" value="1"/>
</dbReference>
<keyword evidence="6" id="KW-0808">Transferase</keyword>
<keyword evidence="7 14" id="KW-0812">Transmembrane</keyword>
<evidence type="ECO:0000256" key="12">
    <source>
        <dbReference type="ARBA" id="ARBA00023012"/>
    </source>
</evidence>
<keyword evidence="9" id="KW-0418">Kinase</keyword>
<keyword evidence="13 14" id="KW-0472">Membrane</keyword>
<name>A0ABV6NEY6_9BACI</name>
<reference evidence="16 17" key="1">
    <citation type="submission" date="2024-09" db="EMBL/GenBank/DDBJ databases">
        <authorList>
            <person name="Sun Q."/>
            <person name="Mori K."/>
        </authorList>
    </citation>
    <scope>NUCLEOTIDE SEQUENCE [LARGE SCALE GENOMIC DNA]</scope>
    <source>
        <strain evidence="16 17">NCAIM B.02301</strain>
    </source>
</reference>
<dbReference type="InterPro" id="IPR039506">
    <property type="entry name" value="SPOB_a"/>
</dbReference>
<evidence type="ECO:0000256" key="5">
    <source>
        <dbReference type="ARBA" id="ARBA00022553"/>
    </source>
</evidence>
<dbReference type="SUPFAM" id="SSF55785">
    <property type="entry name" value="PYP-like sensor domain (PAS domain)"/>
    <property type="match status" value="1"/>
</dbReference>
<evidence type="ECO:0000256" key="7">
    <source>
        <dbReference type="ARBA" id="ARBA00022692"/>
    </source>
</evidence>
<evidence type="ECO:0000256" key="9">
    <source>
        <dbReference type="ARBA" id="ARBA00022777"/>
    </source>
</evidence>
<keyword evidence="4" id="KW-1003">Cell membrane</keyword>
<dbReference type="EMBL" id="JBHLTR010000013">
    <property type="protein sequence ID" value="MFC0559334.1"/>
    <property type="molecule type" value="Genomic_DNA"/>
</dbReference>
<evidence type="ECO:0000313" key="17">
    <source>
        <dbReference type="Proteomes" id="UP001589833"/>
    </source>
</evidence>
<feature type="transmembrane region" description="Helical" evidence="14">
    <location>
        <begin position="181"/>
        <end position="200"/>
    </location>
</feature>
<proteinExistence type="predicted"/>
<dbReference type="RefSeq" id="WP_273841796.1">
    <property type="nucleotide sequence ID" value="NZ_JAQQWT010000004.1"/>
</dbReference>
<dbReference type="InterPro" id="IPR005467">
    <property type="entry name" value="His_kinase_dom"/>
</dbReference>
<dbReference type="Proteomes" id="UP001589833">
    <property type="component" value="Unassembled WGS sequence"/>
</dbReference>
<feature type="domain" description="Histidine kinase" evidence="15">
    <location>
        <begin position="431"/>
        <end position="536"/>
    </location>
</feature>
<evidence type="ECO:0000256" key="2">
    <source>
        <dbReference type="ARBA" id="ARBA00004651"/>
    </source>
</evidence>
<evidence type="ECO:0000256" key="14">
    <source>
        <dbReference type="SAM" id="Phobius"/>
    </source>
</evidence>
<dbReference type="PRINTS" id="PR00344">
    <property type="entry name" value="BCTRLSENSOR"/>
</dbReference>
<evidence type="ECO:0000256" key="8">
    <source>
        <dbReference type="ARBA" id="ARBA00022741"/>
    </source>
</evidence>
<dbReference type="Gene3D" id="3.30.450.20">
    <property type="entry name" value="PAS domain"/>
    <property type="match status" value="2"/>
</dbReference>
<evidence type="ECO:0000259" key="15">
    <source>
        <dbReference type="PROSITE" id="PS50109"/>
    </source>
</evidence>
<keyword evidence="11 14" id="KW-1133">Transmembrane helix</keyword>
<gene>
    <name evidence="16" type="ORF">ACFFH4_09770</name>
</gene>
<keyword evidence="12" id="KW-0902">Two-component regulatory system</keyword>
<keyword evidence="8" id="KW-0547">Nucleotide-binding</keyword>
<feature type="transmembrane region" description="Helical" evidence="14">
    <location>
        <begin position="20"/>
        <end position="40"/>
    </location>
</feature>
<dbReference type="Gene3D" id="3.30.565.10">
    <property type="entry name" value="Histidine kinase-like ATPase, C-terminal domain"/>
    <property type="match status" value="1"/>
</dbReference>
<protein>
    <recommendedName>
        <fullName evidence="3">histidine kinase</fullName>
        <ecNumber evidence="3">2.7.13.3</ecNumber>
    </recommendedName>
</protein>
<comment type="catalytic activity">
    <reaction evidence="1">
        <text>ATP + protein L-histidine = ADP + protein N-phospho-L-histidine.</text>
        <dbReference type="EC" id="2.7.13.3"/>
    </reaction>
</comment>
<evidence type="ECO:0000256" key="3">
    <source>
        <dbReference type="ARBA" id="ARBA00012438"/>
    </source>
</evidence>
<dbReference type="InterPro" id="IPR004358">
    <property type="entry name" value="Sig_transdc_His_kin-like_C"/>
</dbReference>
<dbReference type="Pfam" id="PF00989">
    <property type="entry name" value="PAS"/>
    <property type="match status" value="1"/>
</dbReference>
<dbReference type="EC" id="2.7.13.3" evidence="3"/>
<dbReference type="InterPro" id="IPR029151">
    <property type="entry name" value="Sensor-like_sf"/>
</dbReference>
<dbReference type="SUPFAM" id="SSF55874">
    <property type="entry name" value="ATPase domain of HSP90 chaperone/DNA topoisomerase II/histidine kinase"/>
    <property type="match status" value="1"/>
</dbReference>
<dbReference type="SMART" id="SM00387">
    <property type="entry name" value="HATPase_c"/>
    <property type="match status" value="1"/>
</dbReference>
<dbReference type="SUPFAM" id="SSF103190">
    <property type="entry name" value="Sensory domain-like"/>
    <property type="match status" value="1"/>
</dbReference>
<dbReference type="PANTHER" id="PTHR43547:SF10">
    <property type="entry name" value="SENSOR HISTIDINE KINASE DCUS"/>
    <property type="match status" value="1"/>
</dbReference>
<evidence type="ECO:0000256" key="6">
    <source>
        <dbReference type="ARBA" id="ARBA00022679"/>
    </source>
</evidence>